<keyword evidence="3" id="KW-1185">Reference proteome</keyword>
<evidence type="ECO:0008006" key="4">
    <source>
        <dbReference type="Google" id="ProtNLM"/>
    </source>
</evidence>
<accession>A0A8X8KR15</accession>
<sequence>MTLKFLSAALATSALVALSAPVFAQEADKSGTNIDAAGTGTKGGVAQLALAQDLYALGMASKDALTVLTAAKLAAAVEVKDVEQKKETKAGETAEEADVADAPVDAAAMMASAKELAADDETLIGLIADAEAEGSRGRIGGASRTLSRLPGGHTDTWEVPFYGNSLAELAVVGDGDANLDVLVTDENGNTICFDVSYSDKVYCDFVPAWNGYFYVTVQNMGARRNSYYLLTN</sequence>
<dbReference type="Proteomes" id="UP000484076">
    <property type="component" value="Unassembled WGS sequence"/>
</dbReference>
<evidence type="ECO:0000313" key="3">
    <source>
        <dbReference type="Proteomes" id="UP000484076"/>
    </source>
</evidence>
<evidence type="ECO:0000256" key="1">
    <source>
        <dbReference type="SAM" id="SignalP"/>
    </source>
</evidence>
<comment type="caution">
    <text evidence="2">The sequence shown here is derived from an EMBL/GenBank/DDBJ whole genome shotgun (WGS) entry which is preliminary data.</text>
</comment>
<organism evidence="2 3">
    <name type="scientific">Fertoeibacter niger</name>
    <dbReference type="NCBI Taxonomy" id="2656921"/>
    <lineage>
        <taxon>Bacteria</taxon>
        <taxon>Pseudomonadati</taxon>
        <taxon>Pseudomonadota</taxon>
        <taxon>Alphaproteobacteria</taxon>
        <taxon>Rhodobacterales</taxon>
        <taxon>Paracoccaceae</taxon>
        <taxon>Fertoeibacter</taxon>
    </lineage>
</organism>
<protein>
    <recommendedName>
        <fullName evidence="4">Peptidase C-terminal archaeal/bacterial domain-containing protein</fullName>
    </recommendedName>
</protein>
<proteinExistence type="predicted"/>
<dbReference type="AlphaFoldDB" id="A0A8X8KR15"/>
<name>A0A8X8KR15_9RHOB</name>
<gene>
    <name evidence="2" type="ORF">GEU84_009885</name>
</gene>
<dbReference type="EMBL" id="WHUT02000005">
    <property type="protein sequence ID" value="NUB44692.1"/>
    <property type="molecule type" value="Genomic_DNA"/>
</dbReference>
<feature type="signal peptide" evidence="1">
    <location>
        <begin position="1"/>
        <end position="24"/>
    </location>
</feature>
<evidence type="ECO:0000313" key="2">
    <source>
        <dbReference type="EMBL" id="NUB44692.1"/>
    </source>
</evidence>
<feature type="chain" id="PRO_5036496014" description="Peptidase C-terminal archaeal/bacterial domain-containing protein" evidence="1">
    <location>
        <begin position="25"/>
        <end position="232"/>
    </location>
</feature>
<dbReference type="RefSeq" id="WP_152825978.1">
    <property type="nucleotide sequence ID" value="NZ_WHUT02000005.1"/>
</dbReference>
<reference evidence="2" key="1">
    <citation type="submission" date="2020-05" db="EMBL/GenBank/DDBJ databases">
        <title>Fertoebacter nigrum gen. nov., sp. nov., a new member of the family Rhodobacteraceae.</title>
        <authorList>
            <person name="Szuroczki S."/>
            <person name="Abbaszade G."/>
            <person name="Buni D."/>
            <person name="Schumann P."/>
            <person name="Toth E."/>
        </authorList>
    </citation>
    <scope>NUCLEOTIDE SEQUENCE</scope>
    <source>
        <strain evidence="2">RG-N-1a</strain>
    </source>
</reference>
<keyword evidence="1" id="KW-0732">Signal</keyword>